<dbReference type="EMBL" id="BMIL01000010">
    <property type="protein sequence ID" value="GGC72680.1"/>
    <property type="molecule type" value="Genomic_DNA"/>
</dbReference>
<dbReference type="Proteomes" id="UP000651668">
    <property type="component" value="Unassembled WGS sequence"/>
</dbReference>
<evidence type="ECO:0008006" key="3">
    <source>
        <dbReference type="Google" id="ProtNLM"/>
    </source>
</evidence>
<keyword evidence="2" id="KW-1185">Reference proteome</keyword>
<gene>
    <name evidence="1" type="ORF">GCM10011387_27740</name>
</gene>
<reference evidence="1" key="1">
    <citation type="journal article" date="2014" name="Int. J. Syst. Evol. Microbiol.">
        <title>Complete genome sequence of Corynebacterium casei LMG S-19264T (=DSM 44701T), isolated from a smear-ripened cheese.</title>
        <authorList>
            <consortium name="US DOE Joint Genome Institute (JGI-PGF)"/>
            <person name="Walter F."/>
            <person name="Albersmeier A."/>
            <person name="Kalinowski J."/>
            <person name="Ruckert C."/>
        </authorList>
    </citation>
    <scope>NUCLEOTIDE SEQUENCE</scope>
    <source>
        <strain evidence="1">CGMCC 1.15343</strain>
    </source>
</reference>
<evidence type="ECO:0000313" key="2">
    <source>
        <dbReference type="Proteomes" id="UP000651668"/>
    </source>
</evidence>
<name>A0A916UGE4_9SPHI</name>
<protein>
    <recommendedName>
        <fullName evidence="3">MORN repeat variant</fullName>
    </recommendedName>
</protein>
<evidence type="ECO:0000313" key="1">
    <source>
        <dbReference type="EMBL" id="GGC72680.1"/>
    </source>
</evidence>
<comment type="caution">
    <text evidence="1">The sequence shown here is derived from an EMBL/GenBank/DDBJ whole genome shotgun (WGS) entry which is preliminary data.</text>
</comment>
<dbReference type="SUPFAM" id="SSF82185">
    <property type="entry name" value="Histone H3 K4-specific methyltransferase SET7/9 N-terminal domain"/>
    <property type="match status" value="1"/>
</dbReference>
<dbReference type="Gene3D" id="2.20.110.10">
    <property type="entry name" value="Histone H3 K4-specific methyltransferase SET7/9 N-terminal domain"/>
    <property type="match status" value="1"/>
</dbReference>
<sequence length="181" mass="20166">MKNQFSIAALLILALPCCKPVEVKQAEDITLKAVVHSDTSTINFRLAKGEPSPKTNASSTYYWFAHGKINTAQGYHAGKLLHGPYVEYDRATKKPIASGAFAKGLKTGRWLRWEKDGRLKEIKFFKDGELNGPLVKYDVAGNPKDTLKYKGGKVVLKKVESADSLKVSVLSRIKRFIKLKK</sequence>
<reference evidence="1" key="2">
    <citation type="submission" date="2020-09" db="EMBL/GenBank/DDBJ databases">
        <authorList>
            <person name="Sun Q."/>
            <person name="Zhou Y."/>
        </authorList>
    </citation>
    <scope>NUCLEOTIDE SEQUENCE</scope>
    <source>
        <strain evidence="1">CGMCC 1.15343</strain>
    </source>
</reference>
<proteinExistence type="predicted"/>
<accession>A0A916UGE4</accession>
<dbReference type="RefSeq" id="WP_188627531.1">
    <property type="nucleotide sequence ID" value="NZ_BMIL01000010.1"/>
</dbReference>
<organism evidence="1 2">
    <name type="scientific">Pedobacter quisquiliarum</name>
    <dbReference type="NCBI Taxonomy" id="1834438"/>
    <lineage>
        <taxon>Bacteria</taxon>
        <taxon>Pseudomonadati</taxon>
        <taxon>Bacteroidota</taxon>
        <taxon>Sphingobacteriia</taxon>
        <taxon>Sphingobacteriales</taxon>
        <taxon>Sphingobacteriaceae</taxon>
        <taxon>Pedobacter</taxon>
    </lineage>
</organism>
<dbReference type="AlphaFoldDB" id="A0A916UGE4"/>